<gene>
    <name evidence="2" type="ORF">EH165_04920</name>
</gene>
<dbReference type="RefSeq" id="WP_124798278.1">
    <property type="nucleotide sequence ID" value="NZ_CP034170.1"/>
</dbReference>
<dbReference type="KEGG" id="nak:EH165_04920"/>
<keyword evidence="3" id="KW-1185">Reference proteome</keyword>
<name>A0A3G8ZK00_9ACTN</name>
<dbReference type="Proteomes" id="UP000268084">
    <property type="component" value="Chromosome"/>
</dbReference>
<organism evidence="2 3">
    <name type="scientific">Nakamurella antarctica</name>
    <dbReference type="NCBI Taxonomy" id="1902245"/>
    <lineage>
        <taxon>Bacteria</taxon>
        <taxon>Bacillati</taxon>
        <taxon>Actinomycetota</taxon>
        <taxon>Actinomycetes</taxon>
        <taxon>Nakamurellales</taxon>
        <taxon>Nakamurellaceae</taxon>
        <taxon>Nakamurella</taxon>
    </lineage>
</organism>
<reference evidence="2 3" key="2">
    <citation type="submission" date="2018-12" db="EMBL/GenBank/DDBJ databases">
        <title>Nakamurella antarcticus sp. nov., isolated from Antarctica South Shetland Islands soil.</title>
        <authorList>
            <person name="Peng F."/>
        </authorList>
    </citation>
    <scope>NUCLEOTIDE SEQUENCE [LARGE SCALE GENOMIC DNA]</scope>
    <source>
        <strain evidence="2 3">S14-144</strain>
    </source>
</reference>
<evidence type="ECO:0000259" key="1">
    <source>
        <dbReference type="Pfam" id="PF05239"/>
    </source>
</evidence>
<feature type="domain" description="PRC-barrel" evidence="1">
    <location>
        <begin position="85"/>
        <end position="127"/>
    </location>
</feature>
<evidence type="ECO:0000313" key="3">
    <source>
        <dbReference type="Proteomes" id="UP000268084"/>
    </source>
</evidence>
<accession>A0A3G8ZK00</accession>
<dbReference type="OrthoDB" id="4198549at2"/>
<dbReference type="InterPro" id="IPR027275">
    <property type="entry name" value="PRC-brl_dom"/>
</dbReference>
<dbReference type="Gene3D" id="2.30.30.240">
    <property type="entry name" value="PRC-barrel domain"/>
    <property type="match status" value="1"/>
</dbReference>
<dbReference type="Pfam" id="PF05239">
    <property type="entry name" value="PRC"/>
    <property type="match status" value="1"/>
</dbReference>
<evidence type="ECO:0000313" key="2">
    <source>
        <dbReference type="EMBL" id="AZI57593.1"/>
    </source>
</evidence>
<sequence>MRFSEGKGHKVVSTGNAETVGKVAAFVVDPQTATVAALTLAKTGELGTSLAWPNITGFGPDAVTVAGASALQIADERIAYLADKSRELVKKQVLTQAGRRLGVVQDVDFHPGTGQIATLLLDTGEIEGNRLAGIGSYAVIVRS</sequence>
<dbReference type="AlphaFoldDB" id="A0A3G8ZK00"/>
<protein>
    <recommendedName>
        <fullName evidence="1">PRC-barrel domain-containing protein</fullName>
    </recommendedName>
</protein>
<dbReference type="SUPFAM" id="SSF50346">
    <property type="entry name" value="PRC-barrel domain"/>
    <property type="match status" value="2"/>
</dbReference>
<reference evidence="2 3" key="1">
    <citation type="submission" date="2018-11" db="EMBL/GenBank/DDBJ databases">
        <authorList>
            <person name="Da X."/>
        </authorList>
    </citation>
    <scope>NUCLEOTIDE SEQUENCE [LARGE SCALE GENOMIC DNA]</scope>
    <source>
        <strain evidence="2 3">S14-144</strain>
    </source>
</reference>
<dbReference type="EMBL" id="CP034170">
    <property type="protein sequence ID" value="AZI57593.1"/>
    <property type="molecule type" value="Genomic_DNA"/>
</dbReference>
<proteinExistence type="predicted"/>
<dbReference type="InterPro" id="IPR011033">
    <property type="entry name" value="PRC_barrel-like_sf"/>
</dbReference>